<dbReference type="InterPro" id="IPR003961">
    <property type="entry name" value="FN3_dom"/>
</dbReference>
<evidence type="ECO:0000259" key="2">
    <source>
        <dbReference type="PROSITE" id="PS50853"/>
    </source>
</evidence>
<evidence type="ECO:0000256" key="1">
    <source>
        <dbReference type="SAM" id="SignalP"/>
    </source>
</evidence>
<reference evidence="3 4" key="1">
    <citation type="journal article" date="2022" name="Int. J. Syst. Evol. Microbiol.">
        <title>Flavobacterium ammonificans sp. nov. and Flavobacterium ammoniigenes sp. nov., ammonifying bacteria isolated from surface river water.</title>
        <authorList>
            <person name="Watanabe K."/>
            <person name="Kitamura T."/>
            <person name="Ogata Y."/>
            <person name="Shindo C."/>
            <person name="Suda W."/>
        </authorList>
    </citation>
    <scope>NUCLEOTIDE SEQUENCE [LARGE SCALE GENOMIC DNA]</scope>
    <source>
        <strain evidence="3 4">GENT5</strain>
    </source>
</reference>
<feature type="signal peptide" evidence="1">
    <location>
        <begin position="1"/>
        <end position="25"/>
    </location>
</feature>
<dbReference type="Pfam" id="PF09603">
    <property type="entry name" value="Fib_succ_major"/>
    <property type="match status" value="1"/>
</dbReference>
<dbReference type="RefSeq" id="WP_229316270.1">
    <property type="nucleotide sequence ID" value="NZ_AP025184.1"/>
</dbReference>
<feature type="domain" description="Fibronectin type-III" evidence="2">
    <location>
        <begin position="32"/>
        <end position="122"/>
    </location>
</feature>
<reference evidence="3 4" key="2">
    <citation type="journal article" date="2022" name="Microorganisms">
        <title>Complete Genome Sequences of Two Flavobacterium ammonificans Strains and a Flavobacterium ammoniigenes Strain of Ammonifying Bacterioplankton Isolated from Surface River Water.</title>
        <authorList>
            <person name="Suda W."/>
            <person name="Ogata Y."/>
            <person name="Shindo C."/>
            <person name="Watanabe K."/>
        </authorList>
    </citation>
    <scope>NUCLEOTIDE SEQUENCE [LARGE SCALE GENOMIC DNA]</scope>
    <source>
        <strain evidence="3 4">GENT5</strain>
    </source>
</reference>
<dbReference type="PROSITE" id="PS51257">
    <property type="entry name" value="PROKAR_LIPOPROTEIN"/>
    <property type="match status" value="1"/>
</dbReference>
<dbReference type="InterPro" id="IPR036116">
    <property type="entry name" value="FN3_sf"/>
</dbReference>
<gene>
    <name evidence="3" type="ORF">GENT5_11780</name>
</gene>
<evidence type="ECO:0000313" key="3">
    <source>
        <dbReference type="EMBL" id="BDB54873.1"/>
    </source>
</evidence>
<dbReference type="EMBL" id="AP025184">
    <property type="protein sequence ID" value="BDB54873.1"/>
    <property type="molecule type" value="Genomic_DNA"/>
</dbReference>
<accession>A0ABM7V5P8</accession>
<dbReference type="Pfam" id="PF00041">
    <property type="entry name" value="fn3"/>
    <property type="match status" value="1"/>
</dbReference>
<name>A0ABM7V5P8_9FLAO</name>
<evidence type="ECO:0000313" key="4">
    <source>
        <dbReference type="Proteomes" id="UP001319867"/>
    </source>
</evidence>
<organism evidence="3 4">
    <name type="scientific">Flavobacterium ammoniigenes</name>
    <dbReference type="NCBI Taxonomy" id="1751095"/>
    <lineage>
        <taxon>Bacteria</taxon>
        <taxon>Pseudomonadati</taxon>
        <taxon>Bacteroidota</taxon>
        <taxon>Flavobacteriia</taxon>
        <taxon>Flavobacteriales</taxon>
        <taxon>Flavobacteriaceae</taxon>
        <taxon>Flavobacterium</taxon>
    </lineage>
</organism>
<dbReference type="Proteomes" id="UP001319867">
    <property type="component" value="Chromosome"/>
</dbReference>
<dbReference type="InterPro" id="IPR011871">
    <property type="entry name" value="Fib_succ_major"/>
</dbReference>
<keyword evidence="1" id="KW-0732">Signal</keyword>
<protein>
    <recommendedName>
        <fullName evidence="2">Fibronectin type-III domain-containing protein</fullName>
    </recommendedName>
</protein>
<proteinExistence type="predicted"/>
<dbReference type="Gene3D" id="2.60.40.10">
    <property type="entry name" value="Immunoglobulins"/>
    <property type="match status" value="1"/>
</dbReference>
<dbReference type="SMART" id="SM00060">
    <property type="entry name" value="FN3"/>
    <property type="match status" value="1"/>
</dbReference>
<feature type="chain" id="PRO_5045276494" description="Fibronectin type-III domain-containing protein" evidence="1">
    <location>
        <begin position="26"/>
        <end position="423"/>
    </location>
</feature>
<sequence>MKKVVISLSLVFVLLYGCSSNNTNTDITSIVPPSNLAGSVISSTQINLTWKDNSTNEVGFKIERKTDSGTYVLVGSVGTNIMAFNDVNLTPNTNYTYRIYSYNSSGNSPTYSNEISLKTSSTIVLPSITTKAVTSITSTTASCGGIIQSDGGSPILGGGLVWSTSQNPTSDLATKYTFGMAVLSFGTEMTGLTPNTTYYARTYVKNIIGTAYGNQVTFTTTSSPIIPTSVTDIDGNSYPTIVLCDNKVWTTKNLNVSKYRNGDIIPQVTSTSNLNISTGAWCYYSFSTPNGTIYGKLYNWAAIIDSRGLAPLGWHIPSQDEWTNMTNCYGGLGYAGAKLKQIGINYWQSPNTGATNASSFSGLPGGYYSPNTFFDINQNAYFWANTTYGTQYSYYWRLNYDNINVGYGLFTRNSFLSVRLVKD</sequence>
<dbReference type="InterPro" id="IPR013783">
    <property type="entry name" value="Ig-like_fold"/>
</dbReference>
<keyword evidence="4" id="KW-1185">Reference proteome</keyword>
<dbReference type="NCBIfam" id="TIGR02145">
    <property type="entry name" value="Fib_succ_major"/>
    <property type="match status" value="1"/>
</dbReference>
<dbReference type="CDD" id="cd00063">
    <property type="entry name" value="FN3"/>
    <property type="match status" value="1"/>
</dbReference>
<dbReference type="PROSITE" id="PS50853">
    <property type="entry name" value="FN3"/>
    <property type="match status" value="1"/>
</dbReference>
<dbReference type="SUPFAM" id="SSF49265">
    <property type="entry name" value="Fibronectin type III"/>
    <property type="match status" value="1"/>
</dbReference>